<accession>A0AAV5TLT1</accession>
<feature type="transmembrane region" description="Helical" evidence="1">
    <location>
        <begin position="49"/>
        <end position="70"/>
    </location>
</feature>
<dbReference type="Proteomes" id="UP001432027">
    <property type="component" value="Unassembled WGS sequence"/>
</dbReference>
<dbReference type="AlphaFoldDB" id="A0AAV5TLT1"/>
<evidence type="ECO:0008006" key="4">
    <source>
        <dbReference type="Google" id="ProtNLM"/>
    </source>
</evidence>
<feature type="non-terminal residue" evidence="2">
    <location>
        <position position="1"/>
    </location>
</feature>
<name>A0AAV5TLT1_9BILA</name>
<comment type="caution">
    <text evidence="2">The sequence shown here is derived from an EMBL/GenBank/DDBJ whole genome shotgun (WGS) entry which is preliminary data.</text>
</comment>
<gene>
    <name evidence="2" type="ORF">PENTCL1PPCAC_17323</name>
</gene>
<dbReference type="EMBL" id="BTSX01000004">
    <property type="protein sequence ID" value="GMS95148.1"/>
    <property type="molecule type" value="Genomic_DNA"/>
</dbReference>
<evidence type="ECO:0000313" key="2">
    <source>
        <dbReference type="EMBL" id="GMS95148.1"/>
    </source>
</evidence>
<keyword evidence="1" id="KW-0812">Transmembrane</keyword>
<sequence length="82" mass="8960">SESDGTTVCIFRVEEERPTENHFICVLGADCCDSDGCCFLPNTAATLKAVTLFMLLVLGCILLVSLCLVLKSKSERDMENQV</sequence>
<organism evidence="2 3">
    <name type="scientific">Pristionchus entomophagus</name>
    <dbReference type="NCBI Taxonomy" id="358040"/>
    <lineage>
        <taxon>Eukaryota</taxon>
        <taxon>Metazoa</taxon>
        <taxon>Ecdysozoa</taxon>
        <taxon>Nematoda</taxon>
        <taxon>Chromadorea</taxon>
        <taxon>Rhabditida</taxon>
        <taxon>Rhabditina</taxon>
        <taxon>Diplogasteromorpha</taxon>
        <taxon>Diplogasteroidea</taxon>
        <taxon>Neodiplogasteridae</taxon>
        <taxon>Pristionchus</taxon>
    </lineage>
</organism>
<keyword evidence="1" id="KW-1133">Transmembrane helix</keyword>
<evidence type="ECO:0000256" key="1">
    <source>
        <dbReference type="SAM" id="Phobius"/>
    </source>
</evidence>
<keyword evidence="1" id="KW-0472">Membrane</keyword>
<evidence type="ECO:0000313" key="3">
    <source>
        <dbReference type="Proteomes" id="UP001432027"/>
    </source>
</evidence>
<keyword evidence="3" id="KW-1185">Reference proteome</keyword>
<proteinExistence type="predicted"/>
<protein>
    <recommendedName>
        <fullName evidence="4">CX domain-containing protein</fullName>
    </recommendedName>
</protein>
<reference evidence="2" key="1">
    <citation type="submission" date="2023-10" db="EMBL/GenBank/DDBJ databases">
        <title>Genome assembly of Pristionchus species.</title>
        <authorList>
            <person name="Yoshida K."/>
            <person name="Sommer R.J."/>
        </authorList>
    </citation>
    <scope>NUCLEOTIDE SEQUENCE</scope>
    <source>
        <strain evidence="2">RS0144</strain>
    </source>
</reference>